<dbReference type="RefSeq" id="WP_201844001.1">
    <property type="nucleotide sequence ID" value="NZ_JAERRK010000033.1"/>
</dbReference>
<reference evidence="1" key="1">
    <citation type="submission" date="2021-01" db="EMBL/GenBank/DDBJ databases">
        <title>WGS of actinomycetes isolated from Thailand.</title>
        <authorList>
            <person name="Thawai C."/>
        </authorList>
    </citation>
    <scope>NUCLEOTIDE SEQUENCE</scope>
    <source>
        <strain evidence="1">RCU-197</strain>
    </source>
</reference>
<name>A0A937JSH1_9ACTN</name>
<organism evidence="1 2">
    <name type="scientific">Streptomyces actinomycinicus</name>
    <dbReference type="NCBI Taxonomy" id="1695166"/>
    <lineage>
        <taxon>Bacteria</taxon>
        <taxon>Bacillati</taxon>
        <taxon>Actinomycetota</taxon>
        <taxon>Actinomycetes</taxon>
        <taxon>Kitasatosporales</taxon>
        <taxon>Streptomycetaceae</taxon>
        <taxon>Streptomyces</taxon>
    </lineage>
</organism>
<dbReference type="EMBL" id="JAERRK010000033">
    <property type="protein sequence ID" value="MBL1087461.1"/>
    <property type="molecule type" value="Genomic_DNA"/>
</dbReference>
<evidence type="ECO:0000313" key="2">
    <source>
        <dbReference type="Proteomes" id="UP000661858"/>
    </source>
</evidence>
<proteinExistence type="predicted"/>
<accession>A0A937JSH1</accession>
<dbReference type="Proteomes" id="UP000661858">
    <property type="component" value="Unassembled WGS sequence"/>
</dbReference>
<sequence length="166" mass="18419">MTSDPDTLWRRCAHLGRVLLPLVDQEPGRKADRHENLRTWGIDTVVGERLMEIFAALAAHAVVIDSSVPTAQFDALPVRTVAEAATSKRDFELLAGLPDSFADVRDEQAVQLFRLSAYEGGQASRRLFQLSREVRHSLIVLAEHPLLPCPTCADVLRRATEANLPK</sequence>
<evidence type="ECO:0000313" key="1">
    <source>
        <dbReference type="EMBL" id="MBL1087461.1"/>
    </source>
</evidence>
<comment type="caution">
    <text evidence="1">The sequence shown here is derived from an EMBL/GenBank/DDBJ whole genome shotgun (WGS) entry which is preliminary data.</text>
</comment>
<dbReference type="AlphaFoldDB" id="A0A937JSH1"/>
<gene>
    <name evidence="1" type="ORF">JK359_36885</name>
</gene>
<keyword evidence="2" id="KW-1185">Reference proteome</keyword>
<protein>
    <submittedName>
        <fullName evidence="1">Uncharacterized protein</fullName>
    </submittedName>
</protein>